<dbReference type="PANTHER" id="PTHR48046">
    <property type="entry name" value="UDP-GLYCOSYLTRANSFERASE 72E1"/>
    <property type="match status" value="1"/>
</dbReference>
<dbReference type="AlphaFoldDB" id="A0AAW1YJ90"/>
<accession>A0AAW1YJ90</accession>
<evidence type="ECO:0000256" key="5">
    <source>
        <dbReference type="RuleBase" id="RU362057"/>
    </source>
</evidence>
<keyword evidence="3 4" id="KW-0808">Transferase</keyword>
<dbReference type="EC" id="2.4.1.-" evidence="5"/>
<dbReference type="EMBL" id="JBEDUW010000001">
    <property type="protein sequence ID" value="KAK9948677.1"/>
    <property type="molecule type" value="Genomic_DNA"/>
</dbReference>
<dbReference type="PANTHER" id="PTHR48046:SF1">
    <property type="entry name" value="GLYCOSYLTRANSFERASE-RELATED"/>
    <property type="match status" value="1"/>
</dbReference>
<evidence type="ECO:0000313" key="7">
    <source>
        <dbReference type="Proteomes" id="UP001457282"/>
    </source>
</evidence>
<dbReference type="FunFam" id="3.40.50.2000:FF:000054">
    <property type="entry name" value="Glycosyltransferase"/>
    <property type="match status" value="1"/>
</dbReference>
<dbReference type="SUPFAM" id="SSF53756">
    <property type="entry name" value="UDP-Glycosyltransferase/glycogen phosphorylase"/>
    <property type="match status" value="1"/>
</dbReference>
<comment type="similarity">
    <text evidence="1 4">Belongs to the UDP-glycosyltransferase family.</text>
</comment>
<keyword evidence="7" id="KW-1185">Reference proteome</keyword>
<dbReference type="InterPro" id="IPR002213">
    <property type="entry name" value="UDP_glucos_trans"/>
</dbReference>
<dbReference type="GO" id="GO:0008194">
    <property type="term" value="F:UDP-glycosyltransferase activity"/>
    <property type="evidence" value="ECO:0007669"/>
    <property type="project" value="InterPro"/>
</dbReference>
<dbReference type="CDD" id="cd03784">
    <property type="entry name" value="GT1_Gtf-like"/>
    <property type="match status" value="1"/>
</dbReference>
<dbReference type="Gene3D" id="3.40.50.2000">
    <property type="entry name" value="Glycogen Phosphorylase B"/>
    <property type="match status" value="2"/>
</dbReference>
<sequence>MSSNSKLHAAILSSPGMGHLVPVLELGKRLIADQDVAVTIFAMSSSTSQAESQTIKAATTPKLRIVEIPPVDISGLVDPHTAVFTCLAVMMREIRPAFRSALRHMAFPPTMLIVDLFGTESLPIGDELGIPKYVFIATSAWFLSLMTYSPTLDKEVEGEYVEQTEPLKIPGCRPVRPEDVIDPMLDRTNQQYSECIRIGVEIPLGDGILLNTWEELQPTTLASFRDETLLGGVTKMMPVYPIGPLTRPVQSSRPTVNEDLFDWLERQPSESVIFVCLGSGGTLSYEQMTEMAWGLELSQQRFIWVVRPPTTKSADAAFFTSGNGDGDHSSYLPEGFLTRTRDVGMVVPLWAPQVDILGHPSVGGFFSHCGWNSTLESVTNGVPMIAWPLYAEQRMNATLLTEELGVAVRSEVPPWKKVVGREEIQRMVRKIMVEKDGFKIRDRVKELKLSGEKALREGGSSYSALSQLSSGSKVMQDIKKIRACK</sequence>
<keyword evidence="2 4" id="KW-0328">Glycosyltransferase</keyword>
<comment type="caution">
    <text evidence="6">The sequence shown here is derived from an EMBL/GenBank/DDBJ whole genome shotgun (WGS) entry which is preliminary data.</text>
</comment>
<reference evidence="6 7" key="1">
    <citation type="journal article" date="2023" name="G3 (Bethesda)">
        <title>A chromosome-length genome assembly and annotation of blackberry (Rubus argutus, cv. 'Hillquist').</title>
        <authorList>
            <person name="Bruna T."/>
            <person name="Aryal R."/>
            <person name="Dudchenko O."/>
            <person name="Sargent D.J."/>
            <person name="Mead D."/>
            <person name="Buti M."/>
            <person name="Cavallini A."/>
            <person name="Hytonen T."/>
            <person name="Andres J."/>
            <person name="Pham M."/>
            <person name="Weisz D."/>
            <person name="Mascagni F."/>
            <person name="Usai G."/>
            <person name="Natali L."/>
            <person name="Bassil N."/>
            <person name="Fernandez G.E."/>
            <person name="Lomsadze A."/>
            <person name="Armour M."/>
            <person name="Olukolu B."/>
            <person name="Poorten T."/>
            <person name="Britton C."/>
            <person name="Davik J."/>
            <person name="Ashrafi H."/>
            <person name="Aiden E.L."/>
            <person name="Borodovsky M."/>
            <person name="Worthington M."/>
        </authorList>
    </citation>
    <scope>NUCLEOTIDE SEQUENCE [LARGE SCALE GENOMIC DNA]</scope>
    <source>
        <strain evidence="6">PI 553951</strain>
    </source>
</reference>
<dbReference type="InterPro" id="IPR035595">
    <property type="entry name" value="UDP_glycos_trans_CS"/>
</dbReference>
<evidence type="ECO:0000313" key="6">
    <source>
        <dbReference type="EMBL" id="KAK9948677.1"/>
    </source>
</evidence>
<protein>
    <recommendedName>
        <fullName evidence="5">Glycosyltransferase</fullName>
        <ecNumber evidence="5">2.4.1.-</ecNumber>
    </recommendedName>
</protein>
<dbReference type="Pfam" id="PF00201">
    <property type="entry name" value="UDPGT"/>
    <property type="match status" value="1"/>
</dbReference>
<evidence type="ECO:0000256" key="1">
    <source>
        <dbReference type="ARBA" id="ARBA00009995"/>
    </source>
</evidence>
<evidence type="ECO:0000256" key="2">
    <source>
        <dbReference type="ARBA" id="ARBA00022676"/>
    </source>
</evidence>
<proteinExistence type="inferred from homology"/>
<dbReference type="PROSITE" id="PS00375">
    <property type="entry name" value="UDPGT"/>
    <property type="match status" value="1"/>
</dbReference>
<evidence type="ECO:0000256" key="3">
    <source>
        <dbReference type="ARBA" id="ARBA00022679"/>
    </source>
</evidence>
<dbReference type="FunFam" id="3.40.50.2000:FF:000051">
    <property type="entry name" value="Glycosyltransferase"/>
    <property type="match status" value="1"/>
</dbReference>
<organism evidence="6 7">
    <name type="scientific">Rubus argutus</name>
    <name type="common">Southern blackberry</name>
    <dbReference type="NCBI Taxonomy" id="59490"/>
    <lineage>
        <taxon>Eukaryota</taxon>
        <taxon>Viridiplantae</taxon>
        <taxon>Streptophyta</taxon>
        <taxon>Embryophyta</taxon>
        <taxon>Tracheophyta</taxon>
        <taxon>Spermatophyta</taxon>
        <taxon>Magnoliopsida</taxon>
        <taxon>eudicotyledons</taxon>
        <taxon>Gunneridae</taxon>
        <taxon>Pentapetalae</taxon>
        <taxon>rosids</taxon>
        <taxon>fabids</taxon>
        <taxon>Rosales</taxon>
        <taxon>Rosaceae</taxon>
        <taxon>Rosoideae</taxon>
        <taxon>Rosoideae incertae sedis</taxon>
        <taxon>Rubus</taxon>
    </lineage>
</organism>
<name>A0AAW1YJ90_RUBAR</name>
<evidence type="ECO:0000256" key="4">
    <source>
        <dbReference type="RuleBase" id="RU003718"/>
    </source>
</evidence>
<dbReference type="Proteomes" id="UP001457282">
    <property type="component" value="Unassembled WGS sequence"/>
</dbReference>
<gene>
    <name evidence="6" type="ORF">M0R45_004242</name>
</gene>